<organism evidence="14 15">
    <name type="scientific">Dyella ginsengisoli</name>
    <dbReference type="NCBI Taxonomy" id="363848"/>
    <lineage>
        <taxon>Bacteria</taxon>
        <taxon>Pseudomonadati</taxon>
        <taxon>Pseudomonadota</taxon>
        <taxon>Gammaproteobacteria</taxon>
        <taxon>Lysobacterales</taxon>
        <taxon>Rhodanobacteraceae</taxon>
        <taxon>Dyella</taxon>
    </lineage>
</organism>
<accession>A0ABW8JS32</accession>
<dbReference type="PANTHER" id="PTHR22926">
    <property type="entry name" value="PHOSPHO-N-ACETYLMURAMOYL-PENTAPEPTIDE-TRANSFERASE"/>
    <property type="match status" value="1"/>
</dbReference>
<comment type="similarity">
    <text evidence="2 12">Belongs to the glycosyltransferase 4 family. MraY subfamily.</text>
</comment>
<feature type="transmembrane region" description="Helical" evidence="12">
    <location>
        <begin position="239"/>
        <end position="256"/>
    </location>
</feature>
<comment type="cofactor">
    <cofactor evidence="12">
        <name>Mg(2+)</name>
        <dbReference type="ChEBI" id="CHEBI:18420"/>
    </cofactor>
</comment>
<comment type="subcellular location">
    <subcellularLocation>
        <location evidence="12">Cell membrane</location>
        <topology evidence="12">Multi-pass membrane protein</topology>
    </subcellularLocation>
    <subcellularLocation>
        <location evidence="1">Membrane</location>
        <topology evidence="1">Multi-pass membrane protein</topology>
    </subcellularLocation>
</comment>
<sequence>MLLELADWLARHFAAVHLFQYITFRTIMAALTALAMSLLFGPAVIRKLAQLKAGQVVRSDGPQTHLTKAGTPTMGGVMILLSVAISTVLWADLHNRYVWLVLAVTLGFGAIGFYDDYRKIVLRDSRGLASRWKYFWQSVFGLIAAWFLFHTAQLPAETALYVPLFKQVAIPLGVLFVVLAYFMIVGFSNAVNLTDGLDGLAIMPTVLVSGALGVFAYLAGNKVFSEYLGIPSIPGAGELSIYCGALAGAGLGFLWFNTYPAQVFMGDVGALAIGAALAAIAVIVRQEIVLLVMGGVFVMETASVMMQVASFKLTGKRIFRMAPIHHHFELKGWPEPRVIVRFWIISVVLVLIGLATLKVR</sequence>
<dbReference type="NCBIfam" id="TIGR00445">
    <property type="entry name" value="mraY"/>
    <property type="match status" value="1"/>
</dbReference>
<evidence type="ECO:0000256" key="11">
    <source>
        <dbReference type="ARBA" id="ARBA00023316"/>
    </source>
</evidence>
<evidence type="ECO:0000313" key="14">
    <source>
        <dbReference type="EMBL" id="MFK2903056.1"/>
    </source>
</evidence>
<keyword evidence="11 12" id="KW-0961">Cell wall biogenesis/degradation</keyword>
<dbReference type="InterPro" id="IPR018480">
    <property type="entry name" value="PNAcMuramoyl-5peptid_Trfase_CS"/>
</dbReference>
<dbReference type="RefSeq" id="WP_404630168.1">
    <property type="nucleotide sequence ID" value="NZ_JADIKM010000001.1"/>
</dbReference>
<keyword evidence="7 12" id="KW-0573">Peptidoglycan synthesis</keyword>
<dbReference type="EC" id="2.7.8.13" evidence="12 13"/>
<comment type="caution">
    <text evidence="14">The sequence shown here is derived from an EMBL/GenBank/DDBJ whole genome shotgun (WGS) entry which is preliminary data.</text>
</comment>
<dbReference type="Pfam" id="PF00953">
    <property type="entry name" value="Glycos_transf_4"/>
    <property type="match status" value="1"/>
</dbReference>
<reference evidence="14 15" key="1">
    <citation type="submission" date="2020-10" db="EMBL/GenBank/DDBJ databases">
        <title>Phylogeny of dyella-like bacteria.</title>
        <authorList>
            <person name="Fu J."/>
        </authorList>
    </citation>
    <scope>NUCLEOTIDE SEQUENCE [LARGE SCALE GENOMIC DNA]</scope>
    <source>
        <strain evidence="14 15">Gsoil3046</strain>
    </source>
</reference>
<keyword evidence="8 12" id="KW-1133">Transmembrane helix</keyword>
<keyword evidence="12" id="KW-0479">Metal-binding</keyword>
<feature type="transmembrane region" description="Helical" evidence="12">
    <location>
        <begin position="97"/>
        <end position="114"/>
    </location>
</feature>
<evidence type="ECO:0000256" key="10">
    <source>
        <dbReference type="ARBA" id="ARBA00023306"/>
    </source>
</evidence>
<evidence type="ECO:0000256" key="13">
    <source>
        <dbReference type="NCBIfam" id="TIGR00445"/>
    </source>
</evidence>
<protein>
    <recommendedName>
        <fullName evidence="12 13">Phospho-N-acetylmuramoyl-pentapeptide-transferase</fullName>
        <ecNumber evidence="12 13">2.7.8.13</ecNumber>
    </recommendedName>
    <alternativeName>
        <fullName evidence="12">UDP-MurNAc-pentapeptide phosphotransferase</fullName>
    </alternativeName>
</protein>
<feature type="transmembrane region" description="Helical" evidence="12">
    <location>
        <begin position="263"/>
        <end position="284"/>
    </location>
</feature>
<evidence type="ECO:0000256" key="12">
    <source>
        <dbReference type="HAMAP-Rule" id="MF_00038"/>
    </source>
</evidence>
<name>A0ABW8JS32_9GAMM</name>
<dbReference type="PROSITE" id="PS01348">
    <property type="entry name" value="MRAY_2"/>
    <property type="match status" value="1"/>
</dbReference>
<feature type="transmembrane region" description="Helical" evidence="12">
    <location>
        <begin position="66"/>
        <end position="91"/>
    </location>
</feature>
<evidence type="ECO:0000256" key="5">
    <source>
        <dbReference type="ARBA" id="ARBA00022692"/>
    </source>
</evidence>
<comment type="function">
    <text evidence="12">Catalyzes the initial step of the lipid cycle reactions in the biosynthesis of the cell wall peptidoglycan: transfers peptidoglycan precursor phospho-MurNAc-pentapeptide from UDP-MurNAc-pentapeptide onto the lipid carrier undecaprenyl phosphate, yielding undecaprenyl-pyrophosphoryl-MurNAc-pentapeptide, known as lipid I.</text>
</comment>
<evidence type="ECO:0000256" key="2">
    <source>
        <dbReference type="ARBA" id="ARBA00005583"/>
    </source>
</evidence>
<dbReference type="InterPro" id="IPR003524">
    <property type="entry name" value="PNAcMuramoyl-5peptid_Trfase"/>
</dbReference>
<proteinExistence type="inferred from homology"/>
<keyword evidence="6 12" id="KW-0133">Cell shape</keyword>
<evidence type="ECO:0000256" key="7">
    <source>
        <dbReference type="ARBA" id="ARBA00022984"/>
    </source>
</evidence>
<feature type="transmembrane region" description="Helical" evidence="12">
    <location>
        <begin position="20"/>
        <end position="45"/>
    </location>
</feature>
<dbReference type="PANTHER" id="PTHR22926:SF5">
    <property type="entry name" value="PHOSPHO-N-ACETYLMURAMOYL-PENTAPEPTIDE-TRANSFERASE HOMOLOG"/>
    <property type="match status" value="1"/>
</dbReference>
<evidence type="ECO:0000256" key="4">
    <source>
        <dbReference type="ARBA" id="ARBA00022679"/>
    </source>
</evidence>
<keyword evidence="3 12" id="KW-0132">Cell division</keyword>
<feature type="transmembrane region" description="Helical" evidence="12">
    <location>
        <begin position="199"/>
        <end position="219"/>
    </location>
</feature>
<comment type="catalytic activity">
    <reaction evidence="12">
        <text>UDP-N-acetyl-alpha-D-muramoyl-L-alanyl-gamma-D-glutamyl-meso-2,6-diaminopimeloyl-D-alanyl-D-alanine + di-trans,octa-cis-undecaprenyl phosphate = di-trans,octa-cis-undecaprenyl diphospho-N-acetyl-alpha-D-muramoyl-L-alanyl-D-glutamyl-meso-2,6-diaminopimeloyl-D-alanyl-D-alanine + UMP</text>
        <dbReference type="Rhea" id="RHEA:28386"/>
        <dbReference type="ChEBI" id="CHEBI:57865"/>
        <dbReference type="ChEBI" id="CHEBI:60392"/>
        <dbReference type="ChEBI" id="CHEBI:61386"/>
        <dbReference type="ChEBI" id="CHEBI:61387"/>
        <dbReference type="EC" id="2.7.8.13"/>
    </reaction>
</comment>
<keyword evidence="9 12" id="KW-0472">Membrane</keyword>
<dbReference type="GO" id="GO:0016740">
    <property type="term" value="F:transferase activity"/>
    <property type="evidence" value="ECO:0007669"/>
    <property type="project" value="UniProtKB-KW"/>
</dbReference>
<keyword evidence="12" id="KW-0460">Magnesium</keyword>
<keyword evidence="10 12" id="KW-0131">Cell cycle</keyword>
<keyword evidence="12" id="KW-1003">Cell membrane</keyword>
<keyword evidence="15" id="KW-1185">Reference proteome</keyword>
<keyword evidence="5 12" id="KW-0812">Transmembrane</keyword>
<evidence type="ECO:0000313" key="15">
    <source>
        <dbReference type="Proteomes" id="UP001620460"/>
    </source>
</evidence>
<evidence type="ECO:0000256" key="9">
    <source>
        <dbReference type="ARBA" id="ARBA00023136"/>
    </source>
</evidence>
<dbReference type="EMBL" id="JADIKM010000001">
    <property type="protein sequence ID" value="MFK2903056.1"/>
    <property type="molecule type" value="Genomic_DNA"/>
</dbReference>
<feature type="transmembrane region" description="Helical" evidence="12">
    <location>
        <begin position="168"/>
        <end position="187"/>
    </location>
</feature>
<feature type="transmembrane region" description="Helical" evidence="12">
    <location>
        <begin position="338"/>
        <end position="357"/>
    </location>
</feature>
<keyword evidence="4 12" id="KW-0808">Transferase</keyword>
<gene>
    <name evidence="12" type="primary">mraY</name>
    <name evidence="14" type="ORF">ISP17_03710</name>
</gene>
<dbReference type="Pfam" id="PF10555">
    <property type="entry name" value="MraY_sig1"/>
    <property type="match status" value="1"/>
</dbReference>
<evidence type="ECO:0000256" key="8">
    <source>
        <dbReference type="ARBA" id="ARBA00022989"/>
    </source>
</evidence>
<feature type="transmembrane region" description="Helical" evidence="12">
    <location>
        <begin position="290"/>
        <end position="311"/>
    </location>
</feature>
<comment type="pathway">
    <text evidence="12">Cell wall biogenesis; peptidoglycan biosynthesis.</text>
</comment>
<evidence type="ECO:0000256" key="1">
    <source>
        <dbReference type="ARBA" id="ARBA00004141"/>
    </source>
</evidence>
<dbReference type="HAMAP" id="MF_00038">
    <property type="entry name" value="MraY"/>
    <property type="match status" value="1"/>
</dbReference>
<evidence type="ECO:0000256" key="3">
    <source>
        <dbReference type="ARBA" id="ARBA00022618"/>
    </source>
</evidence>
<dbReference type="InterPro" id="IPR000715">
    <property type="entry name" value="Glycosyl_transferase_4"/>
</dbReference>
<dbReference type="CDD" id="cd06852">
    <property type="entry name" value="GT_MraY"/>
    <property type="match status" value="1"/>
</dbReference>
<feature type="transmembrane region" description="Helical" evidence="12">
    <location>
        <begin position="134"/>
        <end position="156"/>
    </location>
</feature>
<dbReference type="Proteomes" id="UP001620460">
    <property type="component" value="Unassembled WGS sequence"/>
</dbReference>
<evidence type="ECO:0000256" key="6">
    <source>
        <dbReference type="ARBA" id="ARBA00022960"/>
    </source>
</evidence>
<dbReference type="PROSITE" id="PS01347">
    <property type="entry name" value="MRAY_1"/>
    <property type="match status" value="1"/>
</dbReference>